<feature type="domain" description="Fe/B12 periplasmic-binding" evidence="5">
    <location>
        <begin position="68"/>
        <end position="344"/>
    </location>
</feature>
<comment type="caution">
    <text evidence="6">The sequence shown here is derived from an EMBL/GenBank/DDBJ whole genome shotgun (WGS) entry which is preliminary data.</text>
</comment>
<dbReference type="GO" id="GO:0016747">
    <property type="term" value="F:acyltransferase activity, transferring groups other than amino-acyl groups"/>
    <property type="evidence" value="ECO:0007669"/>
    <property type="project" value="InterPro"/>
</dbReference>
<evidence type="ECO:0000313" key="6">
    <source>
        <dbReference type="EMBL" id="RCG25283.1"/>
    </source>
</evidence>
<dbReference type="OrthoDB" id="7941913at2"/>
<dbReference type="PROSITE" id="PS00099">
    <property type="entry name" value="THIOLASE_3"/>
    <property type="match status" value="1"/>
</dbReference>
<dbReference type="GO" id="GO:0030288">
    <property type="term" value="C:outer membrane-bounded periplasmic space"/>
    <property type="evidence" value="ECO:0007669"/>
    <property type="project" value="TreeGrafter"/>
</dbReference>
<protein>
    <submittedName>
        <fullName evidence="6">ABC transporter substrate-binding protein</fullName>
    </submittedName>
</protein>
<dbReference type="EMBL" id="QOIM01000018">
    <property type="protein sequence ID" value="RCG25283.1"/>
    <property type="molecule type" value="Genomic_DNA"/>
</dbReference>
<evidence type="ECO:0000256" key="2">
    <source>
        <dbReference type="ARBA" id="ARBA00008814"/>
    </source>
</evidence>
<accession>A0A367F4K7</accession>
<dbReference type="PANTHER" id="PTHR30532">
    <property type="entry name" value="IRON III DICITRATE-BINDING PERIPLASMIC PROTEIN"/>
    <property type="match status" value="1"/>
</dbReference>
<dbReference type="SUPFAM" id="SSF53807">
    <property type="entry name" value="Helical backbone' metal receptor"/>
    <property type="match status" value="1"/>
</dbReference>
<dbReference type="InterPro" id="IPR020610">
    <property type="entry name" value="Thiolase_AS"/>
</dbReference>
<dbReference type="PROSITE" id="PS50983">
    <property type="entry name" value="FE_B12_PBP"/>
    <property type="match status" value="1"/>
</dbReference>
<dbReference type="AlphaFoldDB" id="A0A367F4K7"/>
<dbReference type="GO" id="GO:1901678">
    <property type="term" value="P:iron coordination entity transport"/>
    <property type="evidence" value="ECO:0007669"/>
    <property type="project" value="UniProtKB-ARBA"/>
</dbReference>
<dbReference type="Gene3D" id="3.40.50.1980">
    <property type="entry name" value="Nitrogenase molybdenum iron protein domain"/>
    <property type="match status" value="2"/>
</dbReference>
<dbReference type="InterPro" id="IPR051313">
    <property type="entry name" value="Bact_iron-sidero_bind"/>
</dbReference>
<keyword evidence="4" id="KW-0732">Signal</keyword>
<dbReference type="InterPro" id="IPR002491">
    <property type="entry name" value="ABC_transptr_periplasmic_BD"/>
</dbReference>
<organism evidence="6 7">
    <name type="scientific">Streptomyces reniochalinae</name>
    <dbReference type="NCBI Taxonomy" id="2250578"/>
    <lineage>
        <taxon>Bacteria</taxon>
        <taxon>Bacillati</taxon>
        <taxon>Actinomycetota</taxon>
        <taxon>Actinomycetes</taxon>
        <taxon>Kitasatosporales</taxon>
        <taxon>Streptomycetaceae</taxon>
        <taxon>Streptomyces</taxon>
    </lineage>
</organism>
<gene>
    <name evidence="6" type="ORF">DQ392_00840</name>
</gene>
<comment type="subcellular location">
    <subcellularLocation>
        <location evidence="1">Cell envelope</location>
    </subcellularLocation>
</comment>
<evidence type="ECO:0000256" key="3">
    <source>
        <dbReference type="ARBA" id="ARBA00022448"/>
    </source>
</evidence>
<comment type="similarity">
    <text evidence="2">Belongs to the bacterial solute-binding protein 8 family.</text>
</comment>
<evidence type="ECO:0000256" key="4">
    <source>
        <dbReference type="ARBA" id="ARBA00022729"/>
    </source>
</evidence>
<sequence>MPSSSSLPHLSRRGLLAAGGVTGLGALLAACGGEGSGSGSGSGGGSKGDGWTFTDGRGKKVSLDAVPERIVAYVGTAAALWDFGVRDKVVGVFGPTKQKNGEPDVLAGDMDISKLSIIGNAFGEFDLEKYAKTRPELLISNMYVKGEFFYVPAESKDKIFKLAPQVAMNAAHVSMVEVIRQFGKLAESLGADLKSKSNAEAKTRFEKAAERLRKAAKSGIRVMAAAGAADLFYVSHPAANSDLTYFKELGVDLVTPKKLNKQGFFEELSWENADKYDADLIILDNRTQSLQPKALTSKPSWNDLPAVKAGQVAQWAAEPRFSYAGAAPLLEDLAEAIEKAKKLR</sequence>
<dbReference type="PROSITE" id="PS51318">
    <property type="entry name" value="TAT"/>
    <property type="match status" value="1"/>
</dbReference>
<evidence type="ECO:0000256" key="1">
    <source>
        <dbReference type="ARBA" id="ARBA00004196"/>
    </source>
</evidence>
<dbReference type="RefSeq" id="WP_114013678.1">
    <property type="nucleotide sequence ID" value="NZ_QOIM01000018.1"/>
</dbReference>
<keyword evidence="3" id="KW-0813">Transport</keyword>
<dbReference type="InterPro" id="IPR006311">
    <property type="entry name" value="TAT_signal"/>
</dbReference>
<dbReference type="PANTHER" id="PTHR30532:SF24">
    <property type="entry name" value="FERRIC ENTEROBACTIN-BINDING PERIPLASMIC PROTEIN FEPB"/>
    <property type="match status" value="1"/>
</dbReference>
<evidence type="ECO:0000313" key="7">
    <source>
        <dbReference type="Proteomes" id="UP000253507"/>
    </source>
</evidence>
<dbReference type="Pfam" id="PF01497">
    <property type="entry name" value="Peripla_BP_2"/>
    <property type="match status" value="1"/>
</dbReference>
<evidence type="ECO:0000259" key="5">
    <source>
        <dbReference type="PROSITE" id="PS50983"/>
    </source>
</evidence>
<reference evidence="6 7" key="1">
    <citation type="submission" date="2018-06" db="EMBL/GenBank/DDBJ databases">
        <title>Streptomyces reniochalinae sp. nov. and Streptomyces diacarnus sp. nov. from marine sponges.</title>
        <authorList>
            <person name="Li L."/>
        </authorList>
    </citation>
    <scope>NUCLEOTIDE SEQUENCE [LARGE SCALE GENOMIC DNA]</scope>
    <source>
        <strain evidence="6 7">LHW50302</strain>
    </source>
</reference>
<name>A0A367F4K7_9ACTN</name>
<proteinExistence type="inferred from homology"/>
<keyword evidence="7" id="KW-1185">Reference proteome</keyword>
<dbReference type="Proteomes" id="UP000253507">
    <property type="component" value="Unassembled WGS sequence"/>
</dbReference>